<dbReference type="EMBL" id="GL734542">
    <property type="protein sequence ID" value="EFX61470.1"/>
    <property type="molecule type" value="Genomic_DNA"/>
</dbReference>
<dbReference type="KEGG" id="dpx:DAPPUDRAFT_339417"/>
<evidence type="ECO:0000313" key="2">
    <source>
        <dbReference type="EMBL" id="EFX61470.1"/>
    </source>
</evidence>
<protein>
    <submittedName>
        <fullName evidence="2">Uncharacterized protein</fullName>
    </submittedName>
</protein>
<dbReference type="HOGENOM" id="CLU_2111322_0_0_1"/>
<name>E9I3G0_DAPPU</name>
<reference evidence="2 3" key="1">
    <citation type="journal article" date="2011" name="Science">
        <title>The ecoresponsive genome of Daphnia pulex.</title>
        <authorList>
            <person name="Colbourne J.K."/>
            <person name="Pfrender M.E."/>
            <person name="Gilbert D."/>
            <person name="Thomas W.K."/>
            <person name="Tucker A."/>
            <person name="Oakley T.H."/>
            <person name="Tokishita S."/>
            <person name="Aerts A."/>
            <person name="Arnold G.J."/>
            <person name="Basu M.K."/>
            <person name="Bauer D.J."/>
            <person name="Caceres C.E."/>
            <person name="Carmel L."/>
            <person name="Casola C."/>
            <person name="Choi J.H."/>
            <person name="Detter J.C."/>
            <person name="Dong Q."/>
            <person name="Dusheyko S."/>
            <person name="Eads B.D."/>
            <person name="Frohlich T."/>
            <person name="Geiler-Samerotte K.A."/>
            <person name="Gerlach D."/>
            <person name="Hatcher P."/>
            <person name="Jogdeo S."/>
            <person name="Krijgsveld J."/>
            <person name="Kriventseva E.V."/>
            <person name="Kultz D."/>
            <person name="Laforsch C."/>
            <person name="Lindquist E."/>
            <person name="Lopez J."/>
            <person name="Manak J.R."/>
            <person name="Muller J."/>
            <person name="Pangilinan J."/>
            <person name="Patwardhan R.P."/>
            <person name="Pitluck S."/>
            <person name="Pritham E.J."/>
            <person name="Rechtsteiner A."/>
            <person name="Rho M."/>
            <person name="Rogozin I.B."/>
            <person name="Sakarya O."/>
            <person name="Salamov A."/>
            <person name="Schaack S."/>
            <person name="Shapiro H."/>
            <person name="Shiga Y."/>
            <person name="Skalitzky C."/>
            <person name="Smith Z."/>
            <person name="Souvorov A."/>
            <person name="Sung W."/>
            <person name="Tang Z."/>
            <person name="Tsuchiya D."/>
            <person name="Tu H."/>
            <person name="Vos H."/>
            <person name="Wang M."/>
            <person name="Wolf Y.I."/>
            <person name="Yamagata H."/>
            <person name="Yamada T."/>
            <person name="Ye Y."/>
            <person name="Shaw J.R."/>
            <person name="Andrews J."/>
            <person name="Crease T.J."/>
            <person name="Tang H."/>
            <person name="Lucas S.M."/>
            <person name="Robertson H.M."/>
            <person name="Bork P."/>
            <person name="Koonin E.V."/>
            <person name="Zdobnov E.M."/>
            <person name="Grigoriev I.V."/>
            <person name="Lynch M."/>
            <person name="Boore J.L."/>
        </authorList>
    </citation>
    <scope>NUCLEOTIDE SEQUENCE [LARGE SCALE GENOMIC DNA]</scope>
</reference>
<dbReference type="PhylomeDB" id="E9I3G0"/>
<feature type="region of interest" description="Disordered" evidence="1">
    <location>
        <begin position="1"/>
        <end position="115"/>
    </location>
</feature>
<feature type="compositionally biased region" description="Basic and acidic residues" evidence="1">
    <location>
        <begin position="1"/>
        <end position="34"/>
    </location>
</feature>
<dbReference type="Proteomes" id="UP000000305">
    <property type="component" value="Unassembled WGS sequence"/>
</dbReference>
<sequence length="115" mass="13781">MPPRRELTREEKDEKNKKAMEKRSNEDPDAKEVRLAANRKRAKIAREEKRRRLNPEEVQVAKNLNAKKAREDRQAEAPDERALRQRLDAERKRVARANETQVEHEARLHDQRIRQ</sequence>
<dbReference type="InParanoid" id="E9I3G0"/>
<gene>
    <name evidence="2" type="ORF">DAPPUDRAFT_339417</name>
</gene>
<feature type="compositionally biased region" description="Basic and acidic residues" evidence="1">
    <location>
        <begin position="101"/>
        <end position="115"/>
    </location>
</feature>
<evidence type="ECO:0000256" key="1">
    <source>
        <dbReference type="SAM" id="MobiDB-lite"/>
    </source>
</evidence>
<accession>E9I3G0</accession>
<dbReference type="AlphaFoldDB" id="E9I3G0"/>
<feature type="compositionally biased region" description="Basic and acidic residues" evidence="1">
    <location>
        <begin position="44"/>
        <end position="55"/>
    </location>
</feature>
<evidence type="ECO:0000313" key="3">
    <source>
        <dbReference type="Proteomes" id="UP000000305"/>
    </source>
</evidence>
<feature type="compositionally biased region" description="Basic and acidic residues" evidence="1">
    <location>
        <begin position="68"/>
        <end position="92"/>
    </location>
</feature>
<organism evidence="2 3">
    <name type="scientific">Daphnia pulex</name>
    <name type="common">Water flea</name>
    <dbReference type="NCBI Taxonomy" id="6669"/>
    <lineage>
        <taxon>Eukaryota</taxon>
        <taxon>Metazoa</taxon>
        <taxon>Ecdysozoa</taxon>
        <taxon>Arthropoda</taxon>
        <taxon>Crustacea</taxon>
        <taxon>Branchiopoda</taxon>
        <taxon>Diplostraca</taxon>
        <taxon>Cladocera</taxon>
        <taxon>Anomopoda</taxon>
        <taxon>Daphniidae</taxon>
        <taxon>Daphnia</taxon>
    </lineage>
</organism>
<proteinExistence type="predicted"/>
<keyword evidence="3" id="KW-1185">Reference proteome</keyword>